<evidence type="ECO:0000313" key="3">
    <source>
        <dbReference type="Proteomes" id="UP000724149"/>
    </source>
</evidence>
<feature type="region of interest" description="Disordered" evidence="1">
    <location>
        <begin position="1"/>
        <end position="28"/>
    </location>
</feature>
<sequence>MQDRTEMNREEPEQTYGFTVVPGSGQDSSALQEKLRAMPGVTGAEVSELQGRVWIQAHGLARTVLEQAIAQSGYEVTGCTDESGRD</sequence>
<dbReference type="RefSeq" id="WP_177503182.1">
    <property type="nucleotide sequence ID" value="NZ_JACSNR010000004.1"/>
</dbReference>
<dbReference type="EMBL" id="JACSNR010000004">
    <property type="protein sequence ID" value="MBM6923129.1"/>
    <property type="molecule type" value="Genomic_DNA"/>
</dbReference>
<gene>
    <name evidence="2" type="ORF">H9X81_05410</name>
</gene>
<comment type="caution">
    <text evidence="2">The sequence shown here is derived from an EMBL/GenBank/DDBJ whole genome shotgun (WGS) entry which is preliminary data.</text>
</comment>
<reference evidence="2 3" key="1">
    <citation type="journal article" date="2021" name="Sci. Rep.">
        <title>The distribution of antibiotic resistance genes in chicken gut microbiota commensals.</title>
        <authorList>
            <person name="Juricova H."/>
            <person name="Matiasovicova J."/>
            <person name="Kubasova T."/>
            <person name="Cejkova D."/>
            <person name="Rychlik I."/>
        </authorList>
    </citation>
    <scope>NUCLEOTIDE SEQUENCE [LARGE SCALE GENOMIC DNA]</scope>
    <source>
        <strain evidence="2 3">An564</strain>
    </source>
</reference>
<keyword evidence="3" id="KW-1185">Reference proteome</keyword>
<dbReference type="SUPFAM" id="SSF55008">
    <property type="entry name" value="HMA, heavy metal-associated domain"/>
    <property type="match status" value="1"/>
</dbReference>
<proteinExistence type="predicted"/>
<accession>A0ABS2GNI8</accession>
<dbReference type="InterPro" id="IPR006121">
    <property type="entry name" value="HMA_dom"/>
</dbReference>
<evidence type="ECO:0000256" key="1">
    <source>
        <dbReference type="SAM" id="MobiDB-lite"/>
    </source>
</evidence>
<organism evidence="2 3">
    <name type="scientific">Hydrogenoanaerobacterium saccharovorans</name>
    <dbReference type="NCBI Taxonomy" id="474960"/>
    <lineage>
        <taxon>Bacteria</taxon>
        <taxon>Bacillati</taxon>
        <taxon>Bacillota</taxon>
        <taxon>Clostridia</taxon>
        <taxon>Eubacteriales</taxon>
        <taxon>Oscillospiraceae</taxon>
        <taxon>Hydrogenoanaerobacterium</taxon>
    </lineage>
</organism>
<protein>
    <submittedName>
        <fullName evidence="2">Heavy-metal-associated domain-containing protein</fullName>
    </submittedName>
</protein>
<name>A0ABS2GNI8_9FIRM</name>
<dbReference type="Proteomes" id="UP000724149">
    <property type="component" value="Unassembled WGS sequence"/>
</dbReference>
<evidence type="ECO:0000313" key="2">
    <source>
        <dbReference type="EMBL" id="MBM6923129.1"/>
    </source>
</evidence>
<feature type="compositionally biased region" description="Basic and acidic residues" evidence="1">
    <location>
        <begin position="1"/>
        <end position="12"/>
    </location>
</feature>
<dbReference type="CDD" id="cd00371">
    <property type="entry name" value="HMA"/>
    <property type="match status" value="1"/>
</dbReference>
<dbReference type="Gene3D" id="3.30.70.100">
    <property type="match status" value="1"/>
</dbReference>
<dbReference type="InterPro" id="IPR036163">
    <property type="entry name" value="HMA_dom_sf"/>
</dbReference>